<dbReference type="RefSeq" id="XP_038740461.1">
    <property type="nucleotide sequence ID" value="XM_038894131.1"/>
</dbReference>
<dbReference type="AlphaFoldDB" id="A0A9P6I2Z7"/>
<dbReference type="PANTHER" id="PTHR34598">
    <property type="entry name" value="BLL6449 PROTEIN"/>
    <property type="match status" value="1"/>
</dbReference>
<sequence length="270" mass="30714">MFDIESSRSAFAQAYGATQALVPPTNEDTYKDSLQFSQDANVESVPVTIHDVAGDELLYNLDEHGFKFHYHKTKVSNFDDPEVVKTEYFPEVERMLKEVTGGKHVFCFNPIHRKPPTDPTKVEQGPVGVVHVDITPKEAVEGACLDIGPEAEQYLLLKGRMQIIHVWRPLKPVYKDPFAVADSRSIPQEDLISTKLIYPYREGSTFNVVANPRHRFYYRYGQTPDIVTLFKSFDSDASVAGRNPHSAFVDPDTVDHPHRESFELRAYVFH</sequence>
<dbReference type="NCBIfam" id="NF041278">
    <property type="entry name" value="CmcJ_NvfI_EfuI"/>
    <property type="match status" value="1"/>
</dbReference>
<comment type="caution">
    <text evidence="2">The sequence shown here is derived from an EMBL/GenBank/DDBJ whole genome shotgun (WGS) entry which is preliminary data.</text>
</comment>
<dbReference type="GO" id="GO:0016491">
    <property type="term" value="F:oxidoreductase activity"/>
    <property type="evidence" value="ECO:0007669"/>
    <property type="project" value="InterPro"/>
</dbReference>
<evidence type="ECO:0008006" key="4">
    <source>
        <dbReference type="Google" id="ProtNLM"/>
    </source>
</evidence>
<evidence type="ECO:0000256" key="1">
    <source>
        <dbReference type="ARBA" id="ARBA00023604"/>
    </source>
</evidence>
<dbReference type="OrthoDB" id="412788at2759"/>
<comment type="similarity">
    <text evidence="1">Belongs to the asaB hydroxylase/desaturase family.</text>
</comment>
<proteinExistence type="inferred from homology"/>
<protein>
    <recommendedName>
        <fullName evidence="4">Hydroxylase/desaturase asaB</fullName>
    </recommendedName>
</protein>
<accession>A0A9P6I2Z7</accession>
<dbReference type="PANTHER" id="PTHR34598:SF3">
    <property type="entry name" value="OXIDOREDUCTASE AN1597"/>
    <property type="match status" value="1"/>
</dbReference>
<dbReference type="EMBL" id="JAATWM020000048">
    <property type="protein sequence ID" value="KAF9871000.1"/>
    <property type="molecule type" value="Genomic_DNA"/>
</dbReference>
<keyword evidence="3" id="KW-1185">Reference proteome</keyword>
<name>A0A9P6I2Z7_9PEZI</name>
<gene>
    <name evidence="2" type="ORF">CkaCkLH20_11417</name>
</gene>
<evidence type="ECO:0000313" key="2">
    <source>
        <dbReference type="EMBL" id="KAF9871000.1"/>
    </source>
</evidence>
<organism evidence="2 3">
    <name type="scientific">Colletotrichum karsti</name>
    <dbReference type="NCBI Taxonomy" id="1095194"/>
    <lineage>
        <taxon>Eukaryota</taxon>
        <taxon>Fungi</taxon>
        <taxon>Dikarya</taxon>
        <taxon>Ascomycota</taxon>
        <taxon>Pezizomycotina</taxon>
        <taxon>Sordariomycetes</taxon>
        <taxon>Hypocreomycetidae</taxon>
        <taxon>Glomerellales</taxon>
        <taxon>Glomerellaceae</taxon>
        <taxon>Colletotrichum</taxon>
        <taxon>Colletotrichum boninense species complex</taxon>
    </lineage>
</organism>
<dbReference type="Proteomes" id="UP000781932">
    <property type="component" value="Unassembled WGS sequence"/>
</dbReference>
<reference evidence="2" key="2">
    <citation type="submission" date="2020-11" db="EMBL/GenBank/DDBJ databases">
        <title>Whole genome sequencing of Colletotrichum sp.</title>
        <authorList>
            <person name="Li H."/>
        </authorList>
    </citation>
    <scope>NUCLEOTIDE SEQUENCE</scope>
    <source>
        <strain evidence="2">CkLH20</strain>
    </source>
</reference>
<reference evidence="2" key="1">
    <citation type="submission" date="2020-03" db="EMBL/GenBank/DDBJ databases">
        <authorList>
            <person name="He L."/>
        </authorList>
    </citation>
    <scope>NUCLEOTIDE SEQUENCE</scope>
    <source>
        <strain evidence="2">CkLH20</strain>
    </source>
</reference>
<evidence type="ECO:0000313" key="3">
    <source>
        <dbReference type="Proteomes" id="UP000781932"/>
    </source>
</evidence>
<dbReference type="GeneID" id="62167205"/>
<dbReference type="InterPro" id="IPR044053">
    <property type="entry name" value="AsaB-like"/>
</dbReference>